<keyword evidence="3" id="KW-1185">Reference proteome</keyword>
<feature type="domain" description="RNA polymerase sigma-70 region 4" evidence="1">
    <location>
        <begin position="11"/>
        <end position="46"/>
    </location>
</feature>
<accession>A0ABZ2J911</accession>
<dbReference type="SUPFAM" id="SSF88659">
    <property type="entry name" value="Sigma3 and sigma4 domains of RNA polymerase sigma factors"/>
    <property type="match status" value="1"/>
</dbReference>
<evidence type="ECO:0000313" key="2">
    <source>
        <dbReference type="EMBL" id="WWX26102.1"/>
    </source>
</evidence>
<dbReference type="Proteomes" id="UP001375370">
    <property type="component" value="Chromosome"/>
</dbReference>
<dbReference type="InterPro" id="IPR013324">
    <property type="entry name" value="RNA_pol_sigma_r3/r4-like"/>
</dbReference>
<dbReference type="EMBL" id="CP146612">
    <property type="protein sequence ID" value="WWX26102.1"/>
    <property type="molecule type" value="Genomic_DNA"/>
</dbReference>
<dbReference type="RefSeq" id="WP_338738932.1">
    <property type="nucleotide sequence ID" value="NZ_CP146612.1"/>
</dbReference>
<dbReference type="InterPro" id="IPR007630">
    <property type="entry name" value="RNA_pol_sigma70_r4"/>
</dbReference>
<reference evidence="2 3" key="1">
    <citation type="submission" date="2024-03" db="EMBL/GenBank/DDBJ databases">
        <title>A Dehalogenimonas Isolated from Estuarine Sediments Dihaloeliminates Chlorinated Alkanes.</title>
        <authorList>
            <person name="Yang Y."/>
            <person name="Wang H."/>
        </authorList>
    </citation>
    <scope>NUCLEOTIDE SEQUENCE [LARGE SCALE GENOMIC DNA]</scope>
    <source>
        <strain evidence="2 3">W</strain>
    </source>
</reference>
<organism evidence="2 3">
    <name type="scientific">Candidatus Dehalogenimonas loeffleri</name>
    <dbReference type="NCBI Taxonomy" id="3127115"/>
    <lineage>
        <taxon>Bacteria</taxon>
        <taxon>Bacillati</taxon>
        <taxon>Chloroflexota</taxon>
        <taxon>Dehalococcoidia</taxon>
        <taxon>Dehalococcoidales</taxon>
        <taxon>Dehalococcoidaceae</taxon>
        <taxon>Dehalogenimonas</taxon>
    </lineage>
</organism>
<evidence type="ECO:0000259" key="1">
    <source>
        <dbReference type="Pfam" id="PF04545"/>
    </source>
</evidence>
<dbReference type="Pfam" id="PF04545">
    <property type="entry name" value="Sigma70_r4"/>
    <property type="match status" value="1"/>
</dbReference>
<protein>
    <submittedName>
        <fullName evidence="2">Sigma factor-like helix-turn-helix DNA-binding protein</fullName>
    </submittedName>
</protein>
<evidence type="ECO:0000313" key="3">
    <source>
        <dbReference type="Proteomes" id="UP001375370"/>
    </source>
</evidence>
<sequence length="121" mass="14316">MQNYQTDTRKRNREIFEYHQAHPEVNLAELGEQYGLSQQRVSQLIRSQLCRILIKRRNQMLVRYYDRYVITGEGVPGELFALTRPKQYYRVQQAVRKMTCLVCPVKTVPVIEGINDNGNQR</sequence>
<proteinExistence type="predicted"/>
<name>A0ABZ2J911_9CHLR</name>
<gene>
    <name evidence="2" type="ORF">V8247_03805</name>
</gene>